<feature type="domain" description="ABC transmembrane type-1" evidence="10">
    <location>
        <begin position="21"/>
        <end position="209"/>
    </location>
</feature>
<evidence type="ECO:0000256" key="4">
    <source>
        <dbReference type="ARBA" id="ARBA00022475"/>
    </source>
</evidence>
<dbReference type="Gene3D" id="1.10.3720.10">
    <property type="entry name" value="MetI-like"/>
    <property type="match status" value="1"/>
</dbReference>
<dbReference type="InterPro" id="IPR035906">
    <property type="entry name" value="MetI-like_sf"/>
</dbReference>
<evidence type="ECO:0000256" key="8">
    <source>
        <dbReference type="ARBA" id="ARBA00023136"/>
    </source>
</evidence>
<evidence type="ECO:0000256" key="6">
    <source>
        <dbReference type="ARBA" id="ARBA00022970"/>
    </source>
</evidence>
<dbReference type="InterPro" id="IPR043429">
    <property type="entry name" value="ArtM/GltK/GlnP/TcyL/YhdX-like"/>
</dbReference>
<dbReference type="Proteomes" id="UP000483035">
    <property type="component" value="Unassembled WGS sequence"/>
</dbReference>
<dbReference type="EMBL" id="WUEY01000020">
    <property type="protein sequence ID" value="NEI73601.1"/>
    <property type="molecule type" value="Genomic_DNA"/>
</dbReference>
<sequence>MIGWFSGNEVLEWLPDLFAGALVTLRIAALAFALALALGLAVAVARLSGGRLLRTLAGSYVEVFRGTPLLTQMLIVYFSLASLGLTFTAFTAAVIAITLNSGAYLSEIFRAGILSIDHGQREASLSIGMREPQVLFYIVLPQAFRVMIPPIAHYAVITLKSTSLASAITAPELMMQAHSLSSEYFRPTEIYGVAALFYVAIAYPLSIMAHLLEKRLSKTGVSVAAF</sequence>
<name>A0A6L9UE00_9HYPH</name>
<accession>A0A6L9UE00</accession>
<dbReference type="InterPro" id="IPR010065">
    <property type="entry name" value="AA_ABC_transptr_permease_3TM"/>
</dbReference>
<dbReference type="PANTHER" id="PTHR30614">
    <property type="entry name" value="MEMBRANE COMPONENT OF AMINO ACID ABC TRANSPORTER"/>
    <property type="match status" value="1"/>
</dbReference>
<reference evidence="11 12" key="1">
    <citation type="submission" date="2019-12" db="EMBL/GenBank/DDBJ databases">
        <title>Rhizobium genotypes associated with high levels of biological nitrogen fixation by grain legumes in a temperate-maritime cropping system.</title>
        <authorList>
            <person name="Maluk M."/>
            <person name="Francesc Ferrando Molina F."/>
            <person name="Lopez Del Egido L."/>
            <person name="Lafos M."/>
            <person name="Langarica-Fuentes A."/>
            <person name="Gebre Yohannes G."/>
            <person name="Young M.W."/>
            <person name="Martin P."/>
            <person name="Gantlett R."/>
            <person name="Kenicer G."/>
            <person name="Hawes C."/>
            <person name="Begg G.S."/>
            <person name="Quilliam R.S."/>
            <person name="Squire G.R."/>
            <person name="Poole P.S."/>
            <person name="Young P.W."/>
            <person name="Iannetta P.M."/>
            <person name="James E.K."/>
        </authorList>
    </citation>
    <scope>NUCLEOTIDE SEQUENCE [LARGE SCALE GENOMIC DNA]</scope>
    <source>
        <strain evidence="11 12">JHI1118</strain>
    </source>
</reference>
<evidence type="ECO:0000256" key="9">
    <source>
        <dbReference type="RuleBase" id="RU363032"/>
    </source>
</evidence>
<evidence type="ECO:0000313" key="11">
    <source>
        <dbReference type="EMBL" id="NEI73601.1"/>
    </source>
</evidence>
<feature type="transmembrane region" description="Helical" evidence="9">
    <location>
        <begin position="74"/>
        <end position="99"/>
    </location>
</feature>
<dbReference type="SUPFAM" id="SSF161098">
    <property type="entry name" value="MetI-like"/>
    <property type="match status" value="1"/>
</dbReference>
<keyword evidence="7 9" id="KW-1133">Transmembrane helix</keyword>
<dbReference type="GO" id="GO:0006865">
    <property type="term" value="P:amino acid transport"/>
    <property type="evidence" value="ECO:0007669"/>
    <property type="project" value="UniProtKB-KW"/>
</dbReference>
<dbReference type="PROSITE" id="PS50928">
    <property type="entry name" value="ABC_TM1"/>
    <property type="match status" value="1"/>
</dbReference>
<evidence type="ECO:0000256" key="3">
    <source>
        <dbReference type="ARBA" id="ARBA00022448"/>
    </source>
</evidence>
<dbReference type="CDD" id="cd06261">
    <property type="entry name" value="TM_PBP2"/>
    <property type="match status" value="1"/>
</dbReference>
<keyword evidence="6" id="KW-0029">Amino-acid transport</keyword>
<dbReference type="AlphaFoldDB" id="A0A6L9UE00"/>
<comment type="subcellular location">
    <subcellularLocation>
        <location evidence="1">Cell inner membrane</location>
        <topology evidence="1">Multi-pass membrane protein</topology>
    </subcellularLocation>
    <subcellularLocation>
        <location evidence="9">Cell membrane</location>
        <topology evidence="9">Multi-pass membrane protein</topology>
    </subcellularLocation>
</comment>
<dbReference type="NCBIfam" id="TIGR01726">
    <property type="entry name" value="HEQRo_perm_3TM"/>
    <property type="match status" value="1"/>
</dbReference>
<evidence type="ECO:0000256" key="2">
    <source>
        <dbReference type="ARBA" id="ARBA00010072"/>
    </source>
</evidence>
<evidence type="ECO:0000259" key="10">
    <source>
        <dbReference type="PROSITE" id="PS50928"/>
    </source>
</evidence>
<evidence type="ECO:0000256" key="1">
    <source>
        <dbReference type="ARBA" id="ARBA00004429"/>
    </source>
</evidence>
<feature type="transmembrane region" description="Helical" evidence="9">
    <location>
        <begin position="20"/>
        <end position="45"/>
    </location>
</feature>
<proteinExistence type="inferred from homology"/>
<dbReference type="Pfam" id="PF00528">
    <property type="entry name" value="BPD_transp_1"/>
    <property type="match status" value="1"/>
</dbReference>
<comment type="caution">
    <text evidence="11">The sequence shown here is derived from an EMBL/GenBank/DDBJ whole genome shotgun (WGS) entry which is preliminary data.</text>
</comment>
<dbReference type="RefSeq" id="WP_163992084.1">
    <property type="nucleotide sequence ID" value="NZ_WUEY01000020.1"/>
</dbReference>
<keyword evidence="8 9" id="KW-0472">Membrane</keyword>
<dbReference type="PANTHER" id="PTHR30614:SF0">
    <property type="entry name" value="L-CYSTINE TRANSPORT SYSTEM PERMEASE PROTEIN TCYL"/>
    <property type="match status" value="1"/>
</dbReference>
<dbReference type="GO" id="GO:0043190">
    <property type="term" value="C:ATP-binding cassette (ABC) transporter complex"/>
    <property type="evidence" value="ECO:0007669"/>
    <property type="project" value="InterPro"/>
</dbReference>
<dbReference type="InterPro" id="IPR000515">
    <property type="entry name" value="MetI-like"/>
</dbReference>
<evidence type="ECO:0000256" key="5">
    <source>
        <dbReference type="ARBA" id="ARBA00022692"/>
    </source>
</evidence>
<organism evidence="11 12">
    <name type="scientific">Rhizobium lusitanum</name>
    <dbReference type="NCBI Taxonomy" id="293958"/>
    <lineage>
        <taxon>Bacteria</taxon>
        <taxon>Pseudomonadati</taxon>
        <taxon>Pseudomonadota</taxon>
        <taxon>Alphaproteobacteria</taxon>
        <taxon>Hyphomicrobiales</taxon>
        <taxon>Rhizobiaceae</taxon>
        <taxon>Rhizobium/Agrobacterium group</taxon>
        <taxon>Rhizobium</taxon>
    </lineage>
</organism>
<protein>
    <submittedName>
        <fullName evidence="11">ABC transporter permease subunit</fullName>
    </submittedName>
</protein>
<keyword evidence="5 9" id="KW-0812">Transmembrane</keyword>
<evidence type="ECO:0000313" key="12">
    <source>
        <dbReference type="Proteomes" id="UP000483035"/>
    </source>
</evidence>
<evidence type="ECO:0000256" key="7">
    <source>
        <dbReference type="ARBA" id="ARBA00022989"/>
    </source>
</evidence>
<keyword evidence="4" id="KW-1003">Cell membrane</keyword>
<keyword evidence="3 9" id="KW-0813">Transport</keyword>
<feature type="transmembrane region" description="Helical" evidence="9">
    <location>
        <begin position="190"/>
        <end position="212"/>
    </location>
</feature>
<gene>
    <name evidence="11" type="ORF">GR212_29030</name>
</gene>
<dbReference type="GO" id="GO:0022857">
    <property type="term" value="F:transmembrane transporter activity"/>
    <property type="evidence" value="ECO:0007669"/>
    <property type="project" value="InterPro"/>
</dbReference>
<comment type="similarity">
    <text evidence="2">Belongs to the binding-protein-dependent transport system permease family. HisMQ subfamily.</text>
</comment>